<feature type="active site" description="Charge relay system" evidence="5 6">
    <location>
        <position position="260"/>
    </location>
</feature>
<feature type="domain" description="Peptidase S8/S53" evidence="9">
    <location>
        <begin position="219"/>
        <end position="469"/>
    </location>
</feature>
<dbReference type="AlphaFoldDB" id="A0A2T0SAP6"/>
<evidence type="ECO:0000313" key="10">
    <source>
        <dbReference type="EMBL" id="PRY30488.1"/>
    </source>
</evidence>
<evidence type="ECO:0000313" key="11">
    <source>
        <dbReference type="Proteomes" id="UP000239209"/>
    </source>
</evidence>
<dbReference type="CDD" id="cd07487">
    <property type="entry name" value="Peptidases_S8_1"/>
    <property type="match status" value="1"/>
</dbReference>
<keyword evidence="2 6" id="KW-0645">Protease</keyword>
<dbReference type="GO" id="GO:0005975">
    <property type="term" value="P:carbohydrate metabolic process"/>
    <property type="evidence" value="ECO:0007669"/>
    <property type="project" value="UniProtKB-ARBA"/>
</dbReference>
<evidence type="ECO:0000256" key="8">
    <source>
        <dbReference type="SAM" id="SignalP"/>
    </source>
</evidence>
<feature type="signal peptide" evidence="8">
    <location>
        <begin position="1"/>
        <end position="20"/>
    </location>
</feature>
<keyword evidence="4 6" id="KW-0720">Serine protease</keyword>
<accession>A0A2T0SAP6</accession>
<dbReference type="Proteomes" id="UP000239209">
    <property type="component" value="Unassembled WGS sequence"/>
</dbReference>
<evidence type="ECO:0000256" key="5">
    <source>
        <dbReference type="PIRSR" id="PIRSR615500-1"/>
    </source>
</evidence>
<reference evidence="10 11" key="1">
    <citation type="submission" date="2018-03" db="EMBL/GenBank/DDBJ databases">
        <title>Genomic Encyclopedia of Archaeal and Bacterial Type Strains, Phase II (KMG-II): from individual species to whole genera.</title>
        <authorList>
            <person name="Goeker M."/>
        </authorList>
    </citation>
    <scope>NUCLEOTIDE SEQUENCE [LARGE SCALE GENOMIC DNA]</scope>
    <source>
        <strain evidence="10 11">DSM 45348</strain>
    </source>
</reference>
<gene>
    <name evidence="10" type="ORF">CLV70_10440</name>
</gene>
<dbReference type="InterPro" id="IPR000209">
    <property type="entry name" value="Peptidase_S8/S53_dom"/>
</dbReference>
<dbReference type="InterPro" id="IPR023827">
    <property type="entry name" value="Peptidase_S8_Asp-AS"/>
</dbReference>
<dbReference type="GO" id="GO:0006508">
    <property type="term" value="P:proteolysis"/>
    <property type="evidence" value="ECO:0007669"/>
    <property type="project" value="UniProtKB-KW"/>
</dbReference>
<feature type="chain" id="PRO_5038960125" evidence="8">
    <location>
        <begin position="21"/>
        <end position="1093"/>
    </location>
</feature>
<dbReference type="InterPro" id="IPR023828">
    <property type="entry name" value="Peptidase_S8_Ser-AS"/>
</dbReference>
<comment type="similarity">
    <text evidence="1 6 7">Belongs to the peptidase S8 family.</text>
</comment>
<evidence type="ECO:0000256" key="2">
    <source>
        <dbReference type="ARBA" id="ARBA00022670"/>
    </source>
</evidence>
<keyword evidence="8" id="KW-0732">Signal</keyword>
<dbReference type="RefSeq" id="WP_106126134.1">
    <property type="nucleotide sequence ID" value="NZ_PVZG01000004.1"/>
</dbReference>
<dbReference type="PROSITE" id="PS00136">
    <property type="entry name" value="SUBTILASE_ASP"/>
    <property type="match status" value="1"/>
</dbReference>
<evidence type="ECO:0000256" key="3">
    <source>
        <dbReference type="ARBA" id="ARBA00022801"/>
    </source>
</evidence>
<evidence type="ECO:0000256" key="6">
    <source>
        <dbReference type="PROSITE-ProRule" id="PRU01240"/>
    </source>
</evidence>
<dbReference type="Gene3D" id="2.60.40.10">
    <property type="entry name" value="Immunoglobulins"/>
    <property type="match status" value="1"/>
</dbReference>
<dbReference type="EMBL" id="PVZG01000004">
    <property type="protein sequence ID" value="PRY30488.1"/>
    <property type="molecule type" value="Genomic_DNA"/>
</dbReference>
<evidence type="ECO:0000256" key="1">
    <source>
        <dbReference type="ARBA" id="ARBA00011073"/>
    </source>
</evidence>
<dbReference type="PROSITE" id="PS00137">
    <property type="entry name" value="SUBTILASE_HIS"/>
    <property type="match status" value="1"/>
</dbReference>
<dbReference type="InterPro" id="IPR036852">
    <property type="entry name" value="Peptidase_S8/S53_dom_sf"/>
</dbReference>
<dbReference type="PROSITE" id="PS51892">
    <property type="entry name" value="SUBTILASE"/>
    <property type="match status" value="1"/>
</dbReference>
<evidence type="ECO:0000256" key="4">
    <source>
        <dbReference type="ARBA" id="ARBA00022825"/>
    </source>
</evidence>
<protein>
    <submittedName>
        <fullName evidence="10">Subtilisin family serine protease</fullName>
    </submittedName>
</protein>
<dbReference type="InterPro" id="IPR015500">
    <property type="entry name" value="Peptidase_S8_subtilisin-rel"/>
</dbReference>
<dbReference type="PROSITE" id="PS00138">
    <property type="entry name" value="SUBTILASE_SER"/>
    <property type="match status" value="1"/>
</dbReference>
<dbReference type="InterPro" id="IPR022398">
    <property type="entry name" value="Peptidase_S8_His-AS"/>
</dbReference>
<feature type="active site" description="Charge relay system" evidence="5 6">
    <location>
        <position position="435"/>
    </location>
</feature>
<dbReference type="PANTHER" id="PTHR43806:SF11">
    <property type="entry name" value="CEREVISIN-RELATED"/>
    <property type="match status" value="1"/>
</dbReference>
<dbReference type="Gene3D" id="3.40.50.200">
    <property type="entry name" value="Peptidase S8/S53 domain"/>
    <property type="match status" value="1"/>
</dbReference>
<dbReference type="PRINTS" id="PR00723">
    <property type="entry name" value="SUBTILISIN"/>
</dbReference>
<dbReference type="OrthoDB" id="5167143at2"/>
<dbReference type="Pfam" id="PF00082">
    <property type="entry name" value="Peptidase_S8"/>
    <property type="match status" value="1"/>
</dbReference>
<sequence>MHLRRLLAVALAGGTALAFAAALPHTGDAAQVPVLVGDQRADRPTTVTLITGDRVIVSERGTAVERGPGRAGVRFMSWTSEGHRHVVPADALPLLRKGKLDQRLFDVTTLAEFGYTGGKDLPLLLAYPDGGQHKGPGTARAAVRATARLGRHLPGLDLLAVRGPRAERADLWKSLTSGNGTALRAGIEKIYLDGKRRTTLDVSVPQVGAPTAWQQGLDGTGVTVAVLDSGVDGGHPDLEGKVVASENFVPDAGADDVDGHGTHVASTIAGSGAVSGGKFRGVAPGAKLVSGKVCEHGWCPESAILAGMEWAAPRAPVVNMSLTYPDDAGTDALEEAVERLTAEHGTLFVVAAGNQGGQGRGTVGSPASADAALAVGAVDDADKLALFSSRGPRAGDGGIKPDIVAPGVNIVAAKAAKGDEGDPAPTGYTSMNGTSMATPHVAGAAAIVVQQHPGWTPRQRKTLLMGAAEPIAGADVYGQGAGRLDVARAVRQTVSADEGSLNFGFQQWPHDDDTPVTRTLTYRNGGTAPVDLTLAVEDDAGTFTLAATRLTVPAGGTASTTVTADTRGAGTDGDIGARVVATAAGDVRIEAPIVVQREVESYDVTFRHLDRGGRASENYVTFLIGLDVPNTYTLSGALPEETVRLPKGSYGLLGNVYDDNGTTFLVQPRFVVGAGGTTTLDARQGKPISITPPRKDARQAFAMVNAYWRSDRGLAGASAESTVPGDLFVAQVGPKGGLDGFQSAISSVFARWKNDEEGFRDSPYTYETSYTREKSFFTGFTKKISPSELATVKARYARAADGASTGVKYNWPVVGTVEGWTASLPFTLPFERTEYLNADGGVRWRPTFDVEAELDPEAGPERLTQTGGPAVRLEPGSVSRQDWNRAVFAPTDSEEPVTREGDRITAGMPLFGEGTGRWGMRSRTDTARTALYAGDALIGETQTGSGTFEVPAGRKQYRLEMSATRSAPLRLSTRVEAAWTFSSANGETRLPLSTVLMSPELDSANAAAAGPFTVPLTVVRPVGSTAPGNRTLTAEFSADDGATWRPAAVSGTGDRRSLRVTNPSSGFVSLRLRATDTAGNTVTVTVIRAYAIR</sequence>
<name>A0A2T0SAP6_9ACTN</name>
<organism evidence="10 11">
    <name type="scientific">Pseudosporangium ferrugineum</name>
    <dbReference type="NCBI Taxonomy" id="439699"/>
    <lineage>
        <taxon>Bacteria</taxon>
        <taxon>Bacillati</taxon>
        <taxon>Actinomycetota</taxon>
        <taxon>Actinomycetes</taxon>
        <taxon>Micromonosporales</taxon>
        <taxon>Micromonosporaceae</taxon>
        <taxon>Pseudosporangium</taxon>
    </lineage>
</organism>
<keyword evidence="3 6" id="KW-0378">Hydrolase</keyword>
<dbReference type="SUPFAM" id="SSF52743">
    <property type="entry name" value="Subtilisin-like"/>
    <property type="match status" value="1"/>
</dbReference>
<proteinExistence type="inferred from homology"/>
<evidence type="ECO:0000259" key="9">
    <source>
        <dbReference type="Pfam" id="PF00082"/>
    </source>
</evidence>
<dbReference type="InterPro" id="IPR050131">
    <property type="entry name" value="Peptidase_S8_subtilisin-like"/>
</dbReference>
<dbReference type="PANTHER" id="PTHR43806">
    <property type="entry name" value="PEPTIDASE S8"/>
    <property type="match status" value="1"/>
</dbReference>
<keyword evidence="11" id="KW-1185">Reference proteome</keyword>
<dbReference type="InterPro" id="IPR013783">
    <property type="entry name" value="Ig-like_fold"/>
</dbReference>
<evidence type="ECO:0000256" key="7">
    <source>
        <dbReference type="RuleBase" id="RU003355"/>
    </source>
</evidence>
<feature type="active site" description="Charge relay system" evidence="5 6">
    <location>
        <position position="228"/>
    </location>
</feature>
<dbReference type="GO" id="GO:0004252">
    <property type="term" value="F:serine-type endopeptidase activity"/>
    <property type="evidence" value="ECO:0007669"/>
    <property type="project" value="UniProtKB-UniRule"/>
</dbReference>
<comment type="caution">
    <text evidence="10">The sequence shown here is derived from an EMBL/GenBank/DDBJ whole genome shotgun (WGS) entry which is preliminary data.</text>
</comment>